<dbReference type="AlphaFoldDB" id="A0A0G2FIQ1"/>
<feature type="domain" description="3-beta hydroxysteroid dehydrogenase/isomerase" evidence="4">
    <location>
        <begin position="84"/>
        <end position="215"/>
    </location>
</feature>
<dbReference type="OrthoDB" id="10058185at2759"/>
<gene>
    <name evidence="5" type="ORF">UCDDA912_g05766</name>
</gene>
<evidence type="ECO:0000256" key="2">
    <source>
        <dbReference type="ARBA" id="ARBA00023445"/>
    </source>
</evidence>
<reference evidence="5 6" key="2">
    <citation type="submission" date="2015-05" db="EMBL/GenBank/DDBJ databases">
        <authorList>
            <person name="Morales-Cruz A."/>
            <person name="Amrine K.C."/>
            <person name="Cantu D."/>
        </authorList>
    </citation>
    <scope>NUCLEOTIDE SEQUENCE [LARGE SCALE GENOMIC DNA]</scope>
    <source>
        <strain evidence="5">DA912</strain>
    </source>
</reference>
<accession>A0A0G2FIQ1</accession>
<dbReference type="GO" id="GO:0000252">
    <property type="term" value="F:3-beta-hydroxysteroid dehydrogenase [NAD(P)+]/C4-decarboxylase activity"/>
    <property type="evidence" value="ECO:0007669"/>
    <property type="project" value="TreeGrafter"/>
</dbReference>
<dbReference type="InterPro" id="IPR002225">
    <property type="entry name" value="3Beta_OHSteriod_DH/Estase"/>
</dbReference>
<proteinExistence type="inferred from homology"/>
<dbReference type="Gene3D" id="3.40.50.720">
    <property type="entry name" value="NAD(P)-binding Rossmann-like Domain"/>
    <property type="match status" value="1"/>
</dbReference>
<keyword evidence="3" id="KW-0472">Membrane</keyword>
<evidence type="ECO:0000313" key="6">
    <source>
        <dbReference type="Proteomes" id="UP000034680"/>
    </source>
</evidence>
<keyword evidence="1" id="KW-0560">Oxidoreductase</keyword>
<dbReference type="GO" id="GO:0005783">
    <property type="term" value="C:endoplasmic reticulum"/>
    <property type="evidence" value="ECO:0007669"/>
    <property type="project" value="TreeGrafter"/>
</dbReference>
<evidence type="ECO:0000256" key="3">
    <source>
        <dbReference type="SAM" id="Phobius"/>
    </source>
</evidence>
<organism evidence="5 6">
    <name type="scientific">Diaporthe ampelina</name>
    <dbReference type="NCBI Taxonomy" id="1214573"/>
    <lineage>
        <taxon>Eukaryota</taxon>
        <taxon>Fungi</taxon>
        <taxon>Dikarya</taxon>
        <taxon>Ascomycota</taxon>
        <taxon>Pezizomycotina</taxon>
        <taxon>Sordariomycetes</taxon>
        <taxon>Sordariomycetidae</taxon>
        <taxon>Diaporthales</taxon>
        <taxon>Diaporthaceae</taxon>
        <taxon>Diaporthe</taxon>
    </lineage>
</organism>
<evidence type="ECO:0000313" key="5">
    <source>
        <dbReference type="EMBL" id="KKY34277.1"/>
    </source>
</evidence>
<feature type="transmembrane region" description="Helical" evidence="3">
    <location>
        <begin position="6"/>
        <end position="28"/>
    </location>
</feature>
<sequence length="513" mass="56249">MTSPVQPFPSLLATAASVLLGFALLYLINLNRLLSIVPAEVKKLAGDRWTDDQVKKTYERLRQDQITTASYASQLPPRLKRRYIVTGGSGLVGGYIVLQLLERGQPPNTIRIVDFQQPHRRDQLGHPLFDSVDFQKTDISSPESTDAAFSRPWDPSVARLPLTVFHTAAVIIPSARSRLVSGFCEAVNVGGTENVLAAARRAGADVLVSTSSASISIRPVELWVKPWRWNTCPRGYCQVLEESDFFRPLRSHDQFFGNYPASKAKAERIVCGANSRGLRTGCIRPANGVYGHPTDNTVGGPLNSQICPSWVSHVVQSFVHGINCAIAHLQFESILDEQGSHTSAQAGRPFCITDPNRPIYYGDLYGLLSKLATTPFRLVSIPPMPFVLLSYLVESYTLLPFRLPRSLARLIPPLSGDIKHLQPGLFSICTHLVADNADAGMAVSEGGLGYRGVLTTLEGMCQELVDWNREQEEHATQAAIVAGGSKGVRYFHSSVSLAEQMQKVGLVGRHVRI</sequence>
<evidence type="ECO:0000259" key="4">
    <source>
        <dbReference type="Pfam" id="PF01073"/>
    </source>
</evidence>
<dbReference type="Pfam" id="PF01073">
    <property type="entry name" value="3Beta_HSD"/>
    <property type="match status" value="2"/>
</dbReference>
<comment type="similarity">
    <text evidence="2">Belongs to the NAD(P)-dependent epimerase/dehydratase family. Dihydroflavonol-4-reductase subfamily.</text>
</comment>
<name>A0A0G2FIQ1_9PEZI</name>
<comment type="caution">
    <text evidence="5">The sequence shown here is derived from an EMBL/GenBank/DDBJ whole genome shotgun (WGS) entry which is preliminary data.</text>
</comment>
<feature type="domain" description="3-beta hydroxysteroid dehydrogenase/isomerase" evidence="4">
    <location>
        <begin position="255"/>
        <end position="370"/>
    </location>
</feature>
<dbReference type="PANTHER" id="PTHR10366:SF447">
    <property type="entry name" value="HYDROXYSTEROID DEHYDROGENASE_ISOMERASE FAMILY PROTEIN, PUTATIVE (AFU_ORTHOLOGUE AFUA_1G06450)-RELATED"/>
    <property type="match status" value="1"/>
</dbReference>
<dbReference type="InterPro" id="IPR036291">
    <property type="entry name" value="NAD(P)-bd_dom_sf"/>
</dbReference>
<dbReference type="PANTHER" id="PTHR10366">
    <property type="entry name" value="NAD DEPENDENT EPIMERASE/DEHYDRATASE"/>
    <property type="match status" value="1"/>
</dbReference>
<keyword evidence="3" id="KW-0812">Transmembrane</keyword>
<dbReference type="SUPFAM" id="SSF51735">
    <property type="entry name" value="NAD(P)-binding Rossmann-fold domains"/>
    <property type="match status" value="1"/>
</dbReference>
<keyword evidence="3" id="KW-1133">Transmembrane helix</keyword>
<dbReference type="STRING" id="1214573.A0A0G2FIQ1"/>
<dbReference type="EMBL" id="LCUC01000210">
    <property type="protein sequence ID" value="KKY34277.1"/>
    <property type="molecule type" value="Genomic_DNA"/>
</dbReference>
<keyword evidence="6" id="KW-1185">Reference proteome</keyword>
<evidence type="ECO:0000256" key="1">
    <source>
        <dbReference type="ARBA" id="ARBA00023002"/>
    </source>
</evidence>
<dbReference type="Proteomes" id="UP000034680">
    <property type="component" value="Unassembled WGS sequence"/>
</dbReference>
<dbReference type="InterPro" id="IPR050425">
    <property type="entry name" value="NAD(P)_dehydrat-like"/>
</dbReference>
<protein>
    <submittedName>
        <fullName evidence="5">Putative dehydrogenase-like protein</fullName>
    </submittedName>
</protein>
<reference evidence="5 6" key="1">
    <citation type="submission" date="2015-05" db="EMBL/GenBank/DDBJ databases">
        <title>Distinctive expansion of gene families associated with plant cell wall degradation and secondary metabolism in the genomes of grapevine trunk pathogens.</title>
        <authorList>
            <person name="Lawrence D.P."/>
            <person name="Travadon R."/>
            <person name="Rolshausen P.E."/>
            <person name="Baumgartner K."/>
        </authorList>
    </citation>
    <scope>NUCLEOTIDE SEQUENCE [LARGE SCALE GENOMIC DNA]</scope>
    <source>
        <strain evidence="5">DA912</strain>
    </source>
</reference>
<dbReference type="GO" id="GO:0006696">
    <property type="term" value="P:ergosterol biosynthetic process"/>
    <property type="evidence" value="ECO:0007669"/>
    <property type="project" value="TreeGrafter"/>
</dbReference>